<dbReference type="PROSITE" id="PS50262">
    <property type="entry name" value="G_PROTEIN_RECEP_F1_2"/>
    <property type="match status" value="1"/>
</dbReference>
<evidence type="ECO:0000256" key="12">
    <source>
        <dbReference type="ARBA" id="ARBA00037161"/>
    </source>
</evidence>
<sequence>NLLLLFFTSTSVKPQNVAVGILILVSFLVGVSVNSFFLWVLGVKMARTVNTLWFIHLTLIHLILCSLLPLFAAYVIIDFNWIFGVFMCKLVSYFFSVGMFTTIFLLTIISSDRYLFTCHSVWSQQHRTLSWACRLIAGVWVVSLALSVPSLFFWNIMDGTQKCEFNISFFENWDSTHVGITFYFIHFLVAFLLPFIVILICYCCIVREMKKKGFLRSRKTLKVLISAVASFFICWLPYHLYHVSLLIKDVRKETVNAIWYVMAAGICFNICFTPIIYLFVGEKFQQIFKMSIVALIRKGLSEHSKVEQTPWYGSHPYRQGWNNPALTV</sequence>
<dbReference type="GeneTree" id="ENSGT01140000282544"/>
<dbReference type="GO" id="GO:0004875">
    <property type="term" value="F:complement receptor activity"/>
    <property type="evidence" value="ECO:0007669"/>
    <property type="project" value="TreeGrafter"/>
</dbReference>
<evidence type="ECO:0000256" key="13">
    <source>
        <dbReference type="ARBA" id="ARBA00039587"/>
    </source>
</evidence>
<evidence type="ECO:0000256" key="1">
    <source>
        <dbReference type="ARBA" id="ARBA00004651"/>
    </source>
</evidence>
<feature type="transmembrane region" description="Helical" evidence="14">
    <location>
        <begin position="258"/>
        <end position="280"/>
    </location>
</feature>
<comment type="subcellular location">
    <subcellularLocation>
        <location evidence="1">Cell membrane</location>
        <topology evidence="1">Multi-pass membrane protein</topology>
    </subcellularLocation>
</comment>
<dbReference type="GO" id="GO:0005886">
    <property type="term" value="C:plasma membrane"/>
    <property type="evidence" value="ECO:0007669"/>
    <property type="project" value="UniProtKB-SubCell"/>
</dbReference>
<dbReference type="GO" id="GO:0007200">
    <property type="term" value="P:phospholipase C-activating G protein-coupled receptor signaling pathway"/>
    <property type="evidence" value="ECO:0007669"/>
    <property type="project" value="TreeGrafter"/>
</dbReference>
<keyword evidence="2" id="KW-1003">Cell membrane</keyword>
<evidence type="ECO:0000256" key="5">
    <source>
        <dbReference type="ARBA" id="ARBA00023040"/>
    </source>
</evidence>
<keyword evidence="3 14" id="KW-0812">Transmembrane</keyword>
<dbReference type="PANTHER" id="PTHR24225">
    <property type="entry name" value="CHEMOTACTIC RECEPTOR"/>
    <property type="match status" value="1"/>
</dbReference>
<dbReference type="GO" id="GO:0007204">
    <property type="term" value="P:positive regulation of cytosolic calcium ion concentration"/>
    <property type="evidence" value="ECO:0007669"/>
    <property type="project" value="TreeGrafter"/>
</dbReference>
<evidence type="ECO:0000256" key="3">
    <source>
        <dbReference type="ARBA" id="ARBA00022692"/>
    </source>
</evidence>
<evidence type="ECO:0000256" key="11">
    <source>
        <dbReference type="ARBA" id="ARBA00025736"/>
    </source>
</evidence>
<feature type="transmembrane region" description="Helical" evidence="14">
    <location>
        <begin position="53"/>
        <end position="77"/>
    </location>
</feature>
<dbReference type="PANTHER" id="PTHR24225:SF5">
    <property type="entry name" value="G-PROTEIN COUPLED RECEPTOR 33-RELATED"/>
    <property type="match status" value="1"/>
</dbReference>
<feature type="domain" description="G-protein coupled receptors family 1 profile" evidence="15">
    <location>
        <begin position="33"/>
        <end position="277"/>
    </location>
</feature>
<protein>
    <recommendedName>
        <fullName evidence="13">Probable G-protein coupled receptor 33</fullName>
    </recommendedName>
</protein>
<feature type="transmembrane region" description="Helical" evidence="14">
    <location>
        <begin position="177"/>
        <end position="200"/>
    </location>
</feature>
<reference evidence="16" key="2">
    <citation type="submission" date="2025-09" db="UniProtKB">
        <authorList>
            <consortium name="Ensembl"/>
        </authorList>
    </citation>
    <scope>IDENTIFICATION</scope>
</reference>
<feature type="transmembrane region" description="Helical" evidence="14">
    <location>
        <begin position="131"/>
        <end position="157"/>
    </location>
</feature>
<dbReference type="Gene3D" id="1.20.1070.10">
    <property type="entry name" value="Rhodopsin 7-helix transmembrane proteins"/>
    <property type="match status" value="1"/>
</dbReference>
<dbReference type="InterPro" id="IPR000276">
    <property type="entry name" value="GPCR_Rhodpsn"/>
</dbReference>
<dbReference type="InterPro" id="IPR000826">
    <property type="entry name" value="Formyl_rcpt-rel"/>
</dbReference>
<dbReference type="PRINTS" id="PR00526">
    <property type="entry name" value="FMETLEUPHER"/>
</dbReference>
<comment type="similarity">
    <text evidence="11">Belongs to the chemokine-like receptor (CMKLR) family.</text>
</comment>
<evidence type="ECO:0000313" key="17">
    <source>
        <dbReference type="Proteomes" id="UP000694421"/>
    </source>
</evidence>
<keyword evidence="10" id="KW-0807">Transducer</keyword>
<dbReference type="Ensembl" id="ENSSMRT00000007733.1">
    <property type="protein sequence ID" value="ENSSMRP00000006593.1"/>
    <property type="gene ID" value="ENSSMRG00000005350.1"/>
</dbReference>
<dbReference type="Proteomes" id="UP000694421">
    <property type="component" value="Unplaced"/>
</dbReference>
<keyword evidence="17" id="KW-1185">Reference proteome</keyword>
<feature type="transmembrane region" description="Helical" evidence="14">
    <location>
        <begin position="20"/>
        <end position="41"/>
    </location>
</feature>
<feature type="transmembrane region" description="Helical" evidence="14">
    <location>
        <begin position="83"/>
        <end position="110"/>
    </location>
</feature>
<keyword evidence="4 14" id="KW-1133">Transmembrane helix</keyword>
<evidence type="ECO:0000256" key="7">
    <source>
        <dbReference type="ARBA" id="ARBA00023157"/>
    </source>
</evidence>
<comment type="function">
    <text evidence="12">Orphan receptor; could be a chemoattractant receptor.</text>
</comment>
<accession>A0A8D0BDR5</accession>
<dbReference type="GO" id="GO:0006954">
    <property type="term" value="P:inflammatory response"/>
    <property type="evidence" value="ECO:0007669"/>
    <property type="project" value="TreeGrafter"/>
</dbReference>
<evidence type="ECO:0000256" key="4">
    <source>
        <dbReference type="ARBA" id="ARBA00022989"/>
    </source>
</evidence>
<evidence type="ECO:0000256" key="6">
    <source>
        <dbReference type="ARBA" id="ARBA00023136"/>
    </source>
</evidence>
<evidence type="ECO:0000256" key="9">
    <source>
        <dbReference type="ARBA" id="ARBA00023180"/>
    </source>
</evidence>
<keyword evidence="5" id="KW-0297">G-protein coupled receptor</keyword>
<dbReference type="PRINTS" id="PR00237">
    <property type="entry name" value="GPCRRHODOPSN"/>
</dbReference>
<evidence type="ECO:0000256" key="8">
    <source>
        <dbReference type="ARBA" id="ARBA00023170"/>
    </source>
</evidence>
<evidence type="ECO:0000256" key="14">
    <source>
        <dbReference type="SAM" id="Phobius"/>
    </source>
</evidence>
<keyword evidence="8" id="KW-0675">Receptor</keyword>
<keyword evidence="6 14" id="KW-0472">Membrane</keyword>
<evidence type="ECO:0000256" key="2">
    <source>
        <dbReference type="ARBA" id="ARBA00022475"/>
    </source>
</evidence>
<organism evidence="16 17">
    <name type="scientific">Salvator merianae</name>
    <name type="common">Argentine black and white tegu</name>
    <name type="synonym">Tupinambis merianae</name>
    <dbReference type="NCBI Taxonomy" id="96440"/>
    <lineage>
        <taxon>Eukaryota</taxon>
        <taxon>Metazoa</taxon>
        <taxon>Chordata</taxon>
        <taxon>Craniata</taxon>
        <taxon>Vertebrata</taxon>
        <taxon>Euteleostomi</taxon>
        <taxon>Lepidosauria</taxon>
        <taxon>Squamata</taxon>
        <taxon>Bifurcata</taxon>
        <taxon>Unidentata</taxon>
        <taxon>Episquamata</taxon>
        <taxon>Laterata</taxon>
        <taxon>Teiioidea</taxon>
        <taxon>Teiidae</taxon>
        <taxon>Salvator</taxon>
    </lineage>
</organism>
<feature type="transmembrane region" description="Helical" evidence="14">
    <location>
        <begin position="221"/>
        <end position="238"/>
    </location>
</feature>
<dbReference type="InterPro" id="IPR017452">
    <property type="entry name" value="GPCR_Rhodpsn_7TM"/>
</dbReference>
<reference evidence="16" key="1">
    <citation type="submission" date="2025-08" db="UniProtKB">
        <authorList>
            <consortium name="Ensembl"/>
        </authorList>
    </citation>
    <scope>IDENTIFICATION</scope>
</reference>
<dbReference type="SUPFAM" id="SSF81321">
    <property type="entry name" value="Family A G protein-coupled receptor-like"/>
    <property type="match status" value="1"/>
</dbReference>
<evidence type="ECO:0000313" key="16">
    <source>
        <dbReference type="Ensembl" id="ENSSMRP00000006593.1"/>
    </source>
</evidence>
<dbReference type="GO" id="GO:0004930">
    <property type="term" value="F:G protein-coupled receptor activity"/>
    <property type="evidence" value="ECO:0007669"/>
    <property type="project" value="UniProtKB-KW"/>
</dbReference>
<evidence type="ECO:0000256" key="10">
    <source>
        <dbReference type="ARBA" id="ARBA00023224"/>
    </source>
</evidence>
<dbReference type="AlphaFoldDB" id="A0A8D0BDR5"/>
<dbReference type="OMA" id="ICISMWG"/>
<dbReference type="Pfam" id="PF00001">
    <property type="entry name" value="7tm_1"/>
    <property type="match status" value="1"/>
</dbReference>
<proteinExistence type="inferred from homology"/>
<keyword evidence="7" id="KW-1015">Disulfide bond</keyword>
<evidence type="ECO:0000259" key="15">
    <source>
        <dbReference type="PROSITE" id="PS50262"/>
    </source>
</evidence>
<keyword evidence="9" id="KW-0325">Glycoprotein</keyword>
<name>A0A8D0BDR5_SALMN</name>